<dbReference type="InterPro" id="IPR003703">
    <property type="entry name" value="Acyl_CoA_thio"/>
</dbReference>
<reference evidence="5 6" key="1">
    <citation type="submission" date="2024-06" db="EMBL/GenBank/DDBJ databases">
        <title>Complete genome of Phlyctema vagabunda strain 19-DSS-EL-015.</title>
        <authorList>
            <person name="Fiorenzani C."/>
        </authorList>
    </citation>
    <scope>NUCLEOTIDE SEQUENCE [LARGE SCALE GENOMIC DNA]</scope>
    <source>
        <strain evidence="5 6">19-DSS-EL-015</strain>
    </source>
</reference>
<evidence type="ECO:0000259" key="4">
    <source>
        <dbReference type="Pfam" id="PF20789"/>
    </source>
</evidence>
<feature type="domain" description="Acyl-CoA thioesterase-like C-terminal" evidence="4">
    <location>
        <begin position="207"/>
        <end position="316"/>
    </location>
</feature>
<dbReference type="Pfam" id="PF13622">
    <property type="entry name" value="4HBT_3"/>
    <property type="match status" value="1"/>
</dbReference>
<name>A0ABR4PZ92_9HELO</name>
<dbReference type="InterPro" id="IPR049450">
    <property type="entry name" value="ACOT8-like_C"/>
</dbReference>
<gene>
    <name evidence="5" type="ORF">PVAG01_02021</name>
</gene>
<comment type="caution">
    <text evidence="5">The sequence shown here is derived from an EMBL/GenBank/DDBJ whole genome shotgun (WGS) entry which is preliminary data.</text>
</comment>
<evidence type="ECO:0000256" key="2">
    <source>
        <dbReference type="ARBA" id="ARBA00022801"/>
    </source>
</evidence>
<protein>
    <submittedName>
        <fullName evidence="5">Acylthioesterase ii</fullName>
    </submittedName>
</protein>
<dbReference type="InterPro" id="IPR049449">
    <property type="entry name" value="TesB_ACOT8-like_N"/>
</dbReference>
<evidence type="ECO:0000256" key="1">
    <source>
        <dbReference type="ARBA" id="ARBA00006538"/>
    </source>
</evidence>
<organism evidence="5 6">
    <name type="scientific">Phlyctema vagabunda</name>
    <dbReference type="NCBI Taxonomy" id="108571"/>
    <lineage>
        <taxon>Eukaryota</taxon>
        <taxon>Fungi</taxon>
        <taxon>Dikarya</taxon>
        <taxon>Ascomycota</taxon>
        <taxon>Pezizomycotina</taxon>
        <taxon>Leotiomycetes</taxon>
        <taxon>Helotiales</taxon>
        <taxon>Dermateaceae</taxon>
        <taxon>Phlyctema</taxon>
    </lineage>
</organism>
<dbReference type="EMBL" id="JBFCZG010000001">
    <property type="protein sequence ID" value="KAL3428512.1"/>
    <property type="molecule type" value="Genomic_DNA"/>
</dbReference>
<evidence type="ECO:0000259" key="3">
    <source>
        <dbReference type="Pfam" id="PF13622"/>
    </source>
</evidence>
<dbReference type="PANTHER" id="PTHR11066:SF35">
    <property type="entry name" value="ACYL-COA THIOESTERASE II"/>
    <property type="match status" value="1"/>
</dbReference>
<dbReference type="Proteomes" id="UP001629113">
    <property type="component" value="Unassembled WGS sequence"/>
</dbReference>
<dbReference type="CDD" id="cd03445">
    <property type="entry name" value="Thioesterase_II_repeat2"/>
    <property type="match status" value="1"/>
</dbReference>
<evidence type="ECO:0000313" key="5">
    <source>
        <dbReference type="EMBL" id="KAL3428512.1"/>
    </source>
</evidence>
<keyword evidence="2" id="KW-0378">Hydrolase</keyword>
<accession>A0ABR4PZ92</accession>
<dbReference type="Gene3D" id="2.40.160.210">
    <property type="entry name" value="Acyl-CoA thioesterase, double hotdog domain"/>
    <property type="match status" value="1"/>
</dbReference>
<sequence length="327" mass="36004">MSTQPSTLAEQVSVQQVSDDEFVSTYNPEKMGNNANIAYGGCTIATAVSAAYQTVTAAYHLYTAMGNYLGPASLDRPIYAKVTRIRDTRTFATRQIQLSQKQNDGSMRPCAIVLADFQTQEPGTLSGMEYSAPPSKKYTRVEDCLSPTDSIAKMLKEGKISQQLVQQSKIAFGLNARYLDTAIVPESTMGQNVTGIAKETITTQDHLPLVEKTSADWSRCKSVLESEYEHVAGVAFVMDGGLAFMPLAHSHLFFEDAGACSTLDFSLRFFSNRIDYNVWHLREMKTIRGGEGRTYSEARLWNEAGELVASMTQQNILRPPPPPKAAL</sequence>
<evidence type="ECO:0000313" key="6">
    <source>
        <dbReference type="Proteomes" id="UP001629113"/>
    </source>
</evidence>
<dbReference type="PANTHER" id="PTHR11066">
    <property type="entry name" value="ACYL-COA THIOESTERASE"/>
    <property type="match status" value="1"/>
</dbReference>
<dbReference type="SUPFAM" id="SSF54637">
    <property type="entry name" value="Thioesterase/thiol ester dehydrase-isomerase"/>
    <property type="match status" value="2"/>
</dbReference>
<dbReference type="Pfam" id="PF20789">
    <property type="entry name" value="4HBT_3C"/>
    <property type="match status" value="1"/>
</dbReference>
<feature type="domain" description="Acyl-CoA thioesterase-like N-terminal HotDog" evidence="3">
    <location>
        <begin position="28"/>
        <end position="118"/>
    </location>
</feature>
<dbReference type="CDD" id="cd03444">
    <property type="entry name" value="Thioesterase_II_repeat1"/>
    <property type="match status" value="1"/>
</dbReference>
<proteinExistence type="inferred from homology"/>
<keyword evidence="6" id="KW-1185">Reference proteome</keyword>
<comment type="similarity">
    <text evidence="1">Belongs to the C/M/P thioester hydrolase family.</text>
</comment>
<dbReference type="InterPro" id="IPR042171">
    <property type="entry name" value="Acyl-CoA_hotdog"/>
</dbReference>
<dbReference type="InterPro" id="IPR029069">
    <property type="entry name" value="HotDog_dom_sf"/>
</dbReference>